<organism evidence="1 2">
    <name type="scientific">Ixodes persulcatus</name>
    <name type="common">Taiga tick</name>
    <dbReference type="NCBI Taxonomy" id="34615"/>
    <lineage>
        <taxon>Eukaryota</taxon>
        <taxon>Metazoa</taxon>
        <taxon>Ecdysozoa</taxon>
        <taxon>Arthropoda</taxon>
        <taxon>Chelicerata</taxon>
        <taxon>Arachnida</taxon>
        <taxon>Acari</taxon>
        <taxon>Parasitiformes</taxon>
        <taxon>Ixodida</taxon>
        <taxon>Ixodoidea</taxon>
        <taxon>Ixodidae</taxon>
        <taxon>Ixodinae</taxon>
        <taxon>Ixodes</taxon>
    </lineage>
</organism>
<reference evidence="1 2" key="1">
    <citation type="journal article" date="2020" name="Cell">
        <title>Large-Scale Comparative Analyses of Tick Genomes Elucidate Their Genetic Diversity and Vector Capacities.</title>
        <authorList>
            <consortium name="Tick Genome and Microbiome Consortium (TIGMIC)"/>
            <person name="Jia N."/>
            <person name="Wang J."/>
            <person name="Shi W."/>
            <person name="Du L."/>
            <person name="Sun Y."/>
            <person name="Zhan W."/>
            <person name="Jiang J.F."/>
            <person name="Wang Q."/>
            <person name="Zhang B."/>
            <person name="Ji P."/>
            <person name="Bell-Sakyi L."/>
            <person name="Cui X.M."/>
            <person name="Yuan T.T."/>
            <person name="Jiang B.G."/>
            <person name="Yang W.F."/>
            <person name="Lam T.T."/>
            <person name="Chang Q.C."/>
            <person name="Ding S.J."/>
            <person name="Wang X.J."/>
            <person name="Zhu J.G."/>
            <person name="Ruan X.D."/>
            <person name="Zhao L."/>
            <person name="Wei J.T."/>
            <person name="Ye R.Z."/>
            <person name="Que T.C."/>
            <person name="Du C.H."/>
            <person name="Zhou Y.H."/>
            <person name="Cheng J.X."/>
            <person name="Dai P.F."/>
            <person name="Guo W.B."/>
            <person name="Han X.H."/>
            <person name="Huang E.J."/>
            <person name="Li L.F."/>
            <person name="Wei W."/>
            <person name="Gao Y.C."/>
            <person name="Liu J.Z."/>
            <person name="Shao H.Z."/>
            <person name="Wang X."/>
            <person name="Wang C.C."/>
            <person name="Yang T.C."/>
            <person name="Huo Q.B."/>
            <person name="Li W."/>
            <person name="Chen H.Y."/>
            <person name="Chen S.E."/>
            <person name="Zhou L.G."/>
            <person name="Ni X.B."/>
            <person name="Tian J.H."/>
            <person name="Sheng Y."/>
            <person name="Liu T."/>
            <person name="Pan Y.S."/>
            <person name="Xia L.Y."/>
            <person name="Li J."/>
            <person name="Zhao F."/>
            <person name="Cao W.C."/>
        </authorList>
    </citation>
    <scope>NUCLEOTIDE SEQUENCE [LARGE SCALE GENOMIC DNA]</scope>
    <source>
        <strain evidence="1">Iper-2018</strain>
    </source>
</reference>
<sequence length="167" mass="18113">MRNARCRRSAVGLFVALAEVAARDKRELLAAKARRKAPIVVFEDPETPSHPVSDNSVATAEVLRRYAVTFPMGYPLHCQQFPEDTDWRSPAVAMVLTIGGPTAHRRCYVPQLLRGRQTRSGGSLARRCGGPGPLGISLVRAKAPPVRVFARFEAGAADSRLTLLAAP</sequence>
<dbReference type="EMBL" id="JABSTQ010010137">
    <property type="protein sequence ID" value="KAG0423176.1"/>
    <property type="molecule type" value="Genomic_DNA"/>
</dbReference>
<protein>
    <submittedName>
        <fullName evidence="1">Uncharacterized protein</fullName>
    </submittedName>
</protein>
<dbReference type="Proteomes" id="UP000805193">
    <property type="component" value="Unassembled WGS sequence"/>
</dbReference>
<name>A0AC60PRM0_IXOPE</name>
<gene>
    <name evidence="1" type="ORF">HPB47_001030</name>
</gene>
<comment type="caution">
    <text evidence="1">The sequence shown here is derived from an EMBL/GenBank/DDBJ whole genome shotgun (WGS) entry which is preliminary data.</text>
</comment>
<keyword evidence="2" id="KW-1185">Reference proteome</keyword>
<proteinExistence type="predicted"/>
<accession>A0AC60PRM0</accession>
<evidence type="ECO:0000313" key="2">
    <source>
        <dbReference type="Proteomes" id="UP000805193"/>
    </source>
</evidence>
<evidence type="ECO:0000313" key="1">
    <source>
        <dbReference type="EMBL" id="KAG0423176.1"/>
    </source>
</evidence>